<feature type="region of interest" description="Disordered" evidence="6">
    <location>
        <begin position="1036"/>
        <end position="1093"/>
    </location>
</feature>
<dbReference type="InterPro" id="IPR007259">
    <property type="entry name" value="GCP"/>
</dbReference>
<keyword evidence="9" id="KW-1185">Reference proteome</keyword>
<dbReference type="GO" id="GO:0005816">
    <property type="term" value="C:spindle pole body"/>
    <property type="evidence" value="ECO:0007669"/>
    <property type="project" value="UniProtKB-ARBA"/>
</dbReference>
<dbReference type="STRING" id="1882483.A0A317XPM7"/>
<evidence type="ECO:0000256" key="6">
    <source>
        <dbReference type="SAM" id="MobiDB-lite"/>
    </source>
</evidence>
<reference evidence="8 9" key="1">
    <citation type="journal article" date="2018" name="Mol. Biol. Evol.">
        <title>Broad Genomic Sampling Reveals a Smut Pathogenic Ancestry of the Fungal Clade Ustilaginomycotina.</title>
        <authorList>
            <person name="Kijpornyongpan T."/>
            <person name="Mondo S.J."/>
            <person name="Barry K."/>
            <person name="Sandor L."/>
            <person name="Lee J."/>
            <person name="Lipzen A."/>
            <person name="Pangilinan J."/>
            <person name="LaButti K."/>
            <person name="Hainaut M."/>
            <person name="Henrissat B."/>
            <person name="Grigoriev I.V."/>
            <person name="Spatafora J.W."/>
            <person name="Aime M.C."/>
        </authorList>
    </citation>
    <scope>NUCLEOTIDE SEQUENCE [LARGE SCALE GENOMIC DNA]</scope>
    <source>
        <strain evidence="8 9">MCA 3645</strain>
    </source>
</reference>
<dbReference type="AlphaFoldDB" id="A0A317XPM7"/>
<dbReference type="InterPro" id="IPR042241">
    <property type="entry name" value="GCP_C_sf"/>
</dbReference>
<dbReference type="Pfam" id="PF04130">
    <property type="entry name" value="GCP_C_terminal"/>
    <property type="match status" value="1"/>
</dbReference>
<sequence>MSAYSTAGPSRLTSDRRSAPVPTSRHVSANASRIAPKTDRRIHQEVILDRLLAATLPLSISSSSVAAQKRRAIDVILKDSWSPADHDQIEASIQGLSRKHAINLDSSLATALLRCYRELGPSASQAVEAVATFKESLQRRRISTADVTDPLIRPDNVADMVQLLLHLSRPPDVRTRTAATLILSADKSSRPVYLTDEQRQKLQRTEWLTILAEDPLQGEAWQENASDNYSDLSEWSSDSDSSVSIDTERRRQAEHRTKHAVAPEQSPQPDPQHTECYLRQQHWTEQSQLRQQTLHTAMNHITLDANGRIIGSMSVLEAVRESLSALSGFPSLLFSKVPESSDTFSVRQFAPKESTDSASDNQESLKMQLLRVAEIATELDRLRAFTHVQLEQGAQNVKDYSSRMPAMEAVAEELHVLLQRLSRWLSEYDSDLAAFGFESSSVSLRCDRSVTMPHLIAEVEQQAESLLLLARMLVDAAFIQTQRPAMPPSSVDINEKALIDSLQALLSFVRDTRTPSDSRQLLQDLSTCLLAAYAPVWRSVCNLLQHGLDFAIDRQSNPLSGDQLASRMIRHDQQVPTASNTFWRTGYTWRKEVIDEDDSRDGPSATPVQAPAFLSSIMDDVLVTAKGVGLLRSLGIDALGDLRPTADVATVLGYSESDRENHSDVASASESEGGTSTSLHSQSNLMDPKEARRRLHASLFADSLSSDKEDLGIDRTETGLASPASESDVDELGYIPGMQGCASTLAHFDHLLEPQLSLSLRQHLQPVFTVVRKRLLEALMSQASSGGYSLHVHLIRMSGLYYMQQGTDMSDWCDALFADLQRPNGATRALDFHRLNASFRDAIETNAIKSPTSSIWIDTNLVRLIADPSEGATTPAEAAAMRNRTRLGRLADVQVEYTVPWPANFCVPRICTETYQAVFTLLLQCKYVLWRVASLHKIAKRDTLYLRVFWTLRRQVHWLVRLLIEYVQRDVVATCTDELVDKIERSTSLDALTDVHVETSRTIRRLCFLNRSQGKIRELIDNLLVLGAEMAQGFEQFSGEGGKDDERRARRDRRARRKRRKARARQIRVPLGAIVEEDEDDDEEGDDDEDEELDQFTADVEREQSVAVESLAGVVDEDASMVDASISYFDTSSFDVSASNISMLSPALQRDRLIQNTQRQTKAFNKLLELLKTRIEGQIALLASQTFEQDHNYAATQQVPNPGDVHHLRARWQDLLYALDSDAVTVTT</sequence>
<gene>
    <name evidence="8" type="ORF">BCV70DRAFT_190098</name>
</gene>
<dbReference type="GO" id="GO:0000930">
    <property type="term" value="C:gamma-tubulin complex"/>
    <property type="evidence" value="ECO:0007669"/>
    <property type="project" value="TreeGrafter"/>
</dbReference>
<dbReference type="EMBL" id="KZ819193">
    <property type="protein sequence ID" value="PWZ00207.1"/>
    <property type="molecule type" value="Genomic_DNA"/>
</dbReference>
<dbReference type="InterPro" id="IPR040457">
    <property type="entry name" value="GCP_C"/>
</dbReference>
<feature type="compositionally biased region" description="Polar residues" evidence="6">
    <location>
        <begin position="1"/>
        <end position="12"/>
    </location>
</feature>
<feature type="region of interest" description="Disordered" evidence="6">
    <location>
        <begin position="223"/>
        <end position="273"/>
    </location>
</feature>
<dbReference type="Proteomes" id="UP000246740">
    <property type="component" value="Unassembled WGS sequence"/>
</dbReference>
<dbReference type="GO" id="GO:0031122">
    <property type="term" value="P:cytoplasmic microtubule organization"/>
    <property type="evidence" value="ECO:0007669"/>
    <property type="project" value="TreeGrafter"/>
</dbReference>
<name>A0A317XPM7_9BASI</name>
<evidence type="ECO:0000313" key="9">
    <source>
        <dbReference type="Proteomes" id="UP000246740"/>
    </source>
</evidence>
<keyword evidence="4" id="KW-0493">Microtubule</keyword>
<keyword evidence="5" id="KW-0206">Cytoskeleton</keyword>
<feature type="domain" description="Gamma tubulin complex component C-terminal" evidence="7">
    <location>
        <begin position="790"/>
        <end position="1114"/>
    </location>
</feature>
<feature type="region of interest" description="Disordered" evidence="6">
    <location>
        <begin position="1"/>
        <end position="35"/>
    </location>
</feature>
<dbReference type="GO" id="GO:0051321">
    <property type="term" value="P:meiotic cell cycle"/>
    <property type="evidence" value="ECO:0007669"/>
    <property type="project" value="TreeGrafter"/>
</dbReference>
<dbReference type="GO" id="GO:0000922">
    <property type="term" value="C:spindle pole"/>
    <property type="evidence" value="ECO:0007669"/>
    <property type="project" value="InterPro"/>
</dbReference>
<evidence type="ECO:0000313" key="8">
    <source>
        <dbReference type="EMBL" id="PWZ00207.1"/>
    </source>
</evidence>
<accession>A0A317XPM7</accession>
<dbReference type="GO" id="GO:0007020">
    <property type="term" value="P:microtubule nucleation"/>
    <property type="evidence" value="ECO:0007669"/>
    <property type="project" value="InterPro"/>
</dbReference>
<feature type="region of interest" description="Disordered" evidence="6">
    <location>
        <begin position="654"/>
        <end position="688"/>
    </location>
</feature>
<feature type="compositionally biased region" description="Low complexity" evidence="6">
    <location>
        <begin position="666"/>
        <end position="678"/>
    </location>
</feature>
<dbReference type="Gene3D" id="1.20.120.1900">
    <property type="entry name" value="Gamma-tubulin complex, C-terminal domain"/>
    <property type="match status" value="1"/>
</dbReference>
<dbReference type="PANTHER" id="PTHR19302:SF70">
    <property type="entry name" value="GAMMA-TUBULIN COMPLEX COMPONENT 6"/>
    <property type="match status" value="1"/>
</dbReference>
<evidence type="ECO:0000256" key="5">
    <source>
        <dbReference type="ARBA" id="ARBA00023212"/>
    </source>
</evidence>
<proteinExistence type="inferred from homology"/>
<evidence type="ECO:0000256" key="3">
    <source>
        <dbReference type="ARBA" id="ARBA00022490"/>
    </source>
</evidence>
<dbReference type="GO" id="GO:0000278">
    <property type="term" value="P:mitotic cell cycle"/>
    <property type="evidence" value="ECO:0007669"/>
    <property type="project" value="TreeGrafter"/>
</dbReference>
<evidence type="ECO:0000259" key="7">
    <source>
        <dbReference type="Pfam" id="PF04130"/>
    </source>
</evidence>
<evidence type="ECO:0000256" key="4">
    <source>
        <dbReference type="ARBA" id="ARBA00022701"/>
    </source>
</evidence>
<organism evidence="8 9">
    <name type="scientific">Testicularia cyperi</name>
    <dbReference type="NCBI Taxonomy" id="1882483"/>
    <lineage>
        <taxon>Eukaryota</taxon>
        <taxon>Fungi</taxon>
        <taxon>Dikarya</taxon>
        <taxon>Basidiomycota</taxon>
        <taxon>Ustilaginomycotina</taxon>
        <taxon>Ustilaginomycetes</taxon>
        <taxon>Ustilaginales</taxon>
        <taxon>Anthracoideaceae</taxon>
        <taxon>Testicularia</taxon>
    </lineage>
</organism>
<dbReference type="GO" id="GO:0051011">
    <property type="term" value="F:microtubule minus-end binding"/>
    <property type="evidence" value="ECO:0007669"/>
    <property type="project" value="TreeGrafter"/>
</dbReference>
<evidence type="ECO:0000256" key="2">
    <source>
        <dbReference type="ARBA" id="ARBA00010337"/>
    </source>
</evidence>
<feature type="compositionally biased region" description="Acidic residues" evidence="6">
    <location>
        <begin position="1075"/>
        <end position="1093"/>
    </location>
</feature>
<evidence type="ECO:0000256" key="1">
    <source>
        <dbReference type="ARBA" id="ARBA00004245"/>
    </source>
</evidence>
<dbReference type="OrthoDB" id="66546at2759"/>
<dbReference type="GO" id="GO:0043015">
    <property type="term" value="F:gamma-tubulin binding"/>
    <property type="evidence" value="ECO:0007669"/>
    <property type="project" value="InterPro"/>
</dbReference>
<feature type="compositionally biased region" description="Basic and acidic residues" evidence="6">
    <location>
        <begin position="246"/>
        <end position="255"/>
    </location>
</feature>
<dbReference type="InParanoid" id="A0A317XPM7"/>
<keyword evidence="3" id="KW-0963">Cytoplasm</keyword>
<dbReference type="GO" id="GO:0051225">
    <property type="term" value="P:spindle assembly"/>
    <property type="evidence" value="ECO:0007669"/>
    <property type="project" value="TreeGrafter"/>
</dbReference>
<dbReference type="GO" id="GO:0005874">
    <property type="term" value="C:microtubule"/>
    <property type="evidence" value="ECO:0007669"/>
    <property type="project" value="UniProtKB-KW"/>
</dbReference>
<comment type="subcellular location">
    <subcellularLocation>
        <location evidence="1">Cytoplasm</location>
        <location evidence="1">Cytoskeleton</location>
    </subcellularLocation>
</comment>
<feature type="compositionally biased region" description="Low complexity" evidence="6">
    <location>
        <begin position="230"/>
        <end position="245"/>
    </location>
</feature>
<feature type="compositionally biased region" description="Basic residues" evidence="6">
    <location>
        <begin position="1050"/>
        <end position="1066"/>
    </location>
</feature>
<protein>
    <recommendedName>
        <fullName evidence="7">Gamma tubulin complex component C-terminal domain-containing protein</fullName>
    </recommendedName>
</protein>
<comment type="similarity">
    <text evidence="2">Belongs to the TUBGCP family.</text>
</comment>
<dbReference type="PANTHER" id="PTHR19302">
    <property type="entry name" value="GAMMA TUBULIN COMPLEX PROTEIN"/>
    <property type="match status" value="1"/>
</dbReference>